<dbReference type="RefSeq" id="XP_015522551.2">
    <property type="nucleotide sequence ID" value="XM_015667065.2"/>
</dbReference>
<dbReference type="KEGG" id="nlo:107226304"/>
<dbReference type="NCBIfam" id="TIGR01662">
    <property type="entry name" value="HAD-SF-IIIA"/>
    <property type="match status" value="1"/>
</dbReference>
<dbReference type="PANTHER" id="PTHR12083:SF9">
    <property type="entry name" value="BIFUNCTIONAL POLYNUCLEOTIDE PHOSPHATASE_KINASE"/>
    <property type="match status" value="1"/>
</dbReference>
<protein>
    <submittedName>
        <fullName evidence="9">Uncharacterized protein F21D5.5 isoform X1</fullName>
    </submittedName>
</protein>
<dbReference type="OrthoDB" id="19045at2759"/>
<keyword evidence="3" id="KW-0378">Hydrolase</keyword>
<evidence type="ECO:0000259" key="7">
    <source>
        <dbReference type="Pfam" id="PF17913"/>
    </source>
</evidence>
<organism evidence="9">
    <name type="scientific">Neodiprion lecontei</name>
    <name type="common">Redheaded pine sawfly</name>
    <dbReference type="NCBI Taxonomy" id="441921"/>
    <lineage>
        <taxon>Eukaryota</taxon>
        <taxon>Metazoa</taxon>
        <taxon>Ecdysozoa</taxon>
        <taxon>Arthropoda</taxon>
        <taxon>Hexapoda</taxon>
        <taxon>Insecta</taxon>
        <taxon>Pterygota</taxon>
        <taxon>Neoptera</taxon>
        <taxon>Endopterygota</taxon>
        <taxon>Hymenoptera</taxon>
        <taxon>Tenthredinoidea</taxon>
        <taxon>Diprionidae</taxon>
        <taxon>Diprioninae</taxon>
        <taxon>Neodiprion</taxon>
    </lineage>
</organism>
<keyword evidence="5" id="KW-0539">Nucleus</keyword>
<sequence>MDSGACFSATTKISAVLCCLIKMSVPPQSCYIFSDDKSLPPIYLADETPTFVGRSVATQITDVKCSKQQVWLYASYADYKVFVKQVGSHSSGFNGFKTQKNVKFIAKHGDCLEMLYNKYKYRIEFNPPPDEKAESGSLKKRIYVSSSDGEEDGVNLSKSAKAKKFKILDENIDPDMQTPEDHVEDNVPANGSGECNQTEDLECQENSKPTEQELWEDIDKALLIYTSKGVVARSKIAAYDMDGTLIKTQSGHVFPKDHNDWQLIFSEVPGKLKKLHKEGYKIVIFTNQGSLSLGKWKPSDFKVKIERIVQKIGVPIQVFIATGKSIYRKPLTGMWDSLVNHKNEGVTVDKDSSFFVGDAAGRKKDWGPKKKKDHSSADRLLALNLGLKFQTPEEHFLGHKPAPWELPKFDPMKLTENTDVTDPPTAKLKSDKQEVIIMVGSPGSGKSHFAKVHLPTYRRINRDTLGSWQKCISALEQALSEGKSAVVDNTNPDPTVRQKYIDVAKARGIPVRCFLMGTELEHTKHNNKFRQLTDSLHDTISDAIIHAYIDTKSQVIWRCIRFVKLLLLLILRFCTNFDLMNDEHYRKNFKPPTMDEGFTEIVKINFVPKFKNEKDKKLYQMYLLEK</sequence>
<evidence type="ECO:0000256" key="2">
    <source>
        <dbReference type="ARBA" id="ARBA00022763"/>
    </source>
</evidence>
<dbReference type="GO" id="GO:0046403">
    <property type="term" value="F:polynucleotide 3'-phosphatase activity"/>
    <property type="evidence" value="ECO:0007669"/>
    <property type="project" value="TreeGrafter"/>
</dbReference>
<keyword evidence="2" id="KW-0227">DNA damage</keyword>
<dbReference type="InterPro" id="IPR041388">
    <property type="entry name" value="FHA_2"/>
</dbReference>
<evidence type="ECO:0000256" key="5">
    <source>
        <dbReference type="ARBA" id="ARBA00023242"/>
    </source>
</evidence>
<accession>A0A6J0C5F7</accession>
<name>A0A6J0C5F7_NEOLC</name>
<proteinExistence type="predicted"/>
<dbReference type="Pfam" id="PF17913">
    <property type="entry name" value="FHA_2"/>
    <property type="match status" value="1"/>
</dbReference>
<dbReference type="InterPro" id="IPR023214">
    <property type="entry name" value="HAD_sf"/>
</dbReference>
<evidence type="ECO:0000256" key="4">
    <source>
        <dbReference type="ARBA" id="ARBA00023204"/>
    </source>
</evidence>
<dbReference type="GeneID" id="107226304"/>
<dbReference type="InterPro" id="IPR006551">
    <property type="entry name" value="Polynucleotide_phosphatase"/>
</dbReference>
<comment type="subcellular location">
    <subcellularLocation>
        <location evidence="1">Nucleus</location>
    </subcellularLocation>
</comment>
<dbReference type="InterPro" id="IPR006549">
    <property type="entry name" value="HAD-SF_hydro_IIIA"/>
</dbReference>
<dbReference type="InterPro" id="IPR013954">
    <property type="entry name" value="PNK3P"/>
</dbReference>
<gene>
    <name evidence="9" type="primary">LOC107226304</name>
</gene>
<dbReference type="InParanoid" id="A0A6J0C5F7"/>
<dbReference type="PANTHER" id="PTHR12083">
    <property type="entry name" value="BIFUNCTIONAL POLYNUCLEOTIDE PHOSPHATASE/KINASE"/>
    <property type="match status" value="1"/>
</dbReference>
<evidence type="ECO:0000256" key="3">
    <source>
        <dbReference type="ARBA" id="ARBA00022801"/>
    </source>
</evidence>
<dbReference type="SUPFAM" id="SSF56784">
    <property type="entry name" value="HAD-like"/>
    <property type="match status" value="1"/>
</dbReference>
<feature type="region of interest" description="Disordered" evidence="6">
    <location>
        <begin position="173"/>
        <end position="193"/>
    </location>
</feature>
<dbReference type="InterPro" id="IPR036412">
    <property type="entry name" value="HAD-like_sf"/>
</dbReference>
<dbReference type="GO" id="GO:0003690">
    <property type="term" value="F:double-stranded DNA binding"/>
    <property type="evidence" value="ECO:0007669"/>
    <property type="project" value="TreeGrafter"/>
</dbReference>
<dbReference type="Proteomes" id="UP000829291">
    <property type="component" value="Chromosome 3"/>
</dbReference>
<dbReference type="GO" id="GO:0005634">
    <property type="term" value="C:nucleus"/>
    <property type="evidence" value="ECO:0007669"/>
    <property type="project" value="UniProtKB-SubCell"/>
</dbReference>
<evidence type="ECO:0000256" key="6">
    <source>
        <dbReference type="SAM" id="MobiDB-lite"/>
    </source>
</evidence>
<evidence type="ECO:0000313" key="8">
    <source>
        <dbReference type="Proteomes" id="UP000829291"/>
    </source>
</evidence>
<dbReference type="Gene3D" id="2.60.200.20">
    <property type="match status" value="1"/>
</dbReference>
<dbReference type="SUPFAM" id="SSF49879">
    <property type="entry name" value="SMAD/FHA domain"/>
    <property type="match status" value="1"/>
</dbReference>
<dbReference type="Gene3D" id="3.40.50.1000">
    <property type="entry name" value="HAD superfamily/HAD-like"/>
    <property type="match status" value="1"/>
</dbReference>
<keyword evidence="8" id="KW-1185">Reference proteome</keyword>
<feature type="domain" description="PNK FHA" evidence="7">
    <location>
        <begin position="30"/>
        <end position="100"/>
    </location>
</feature>
<reference evidence="9" key="1">
    <citation type="submission" date="2025-08" db="UniProtKB">
        <authorList>
            <consortium name="RefSeq"/>
        </authorList>
    </citation>
    <scope>IDENTIFICATION</scope>
    <source>
        <tissue evidence="9">Thorax and Abdomen</tissue>
    </source>
</reference>
<dbReference type="InterPro" id="IPR008984">
    <property type="entry name" value="SMAD_FHA_dom_sf"/>
</dbReference>
<dbReference type="FunCoup" id="A0A6J0C5F7">
    <property type="interactions" value="1116"/>
</dbReference>
<evidence type="ECO:0000256" key="1">
    <source>
        <dbReference type="ARBA" id="ARBA00004123"/>
    </source>
</evidence>
<dbReference type="GO" id="GO:0006281">
    <property type="term" value="P:DNA repair"/>
    <property type="evidence" value="ECO:0007669"/>
    <property type="project" value="UniProtKB-KW"/>
</dbReference>
<keyword evidence="4" id="KW-0234">DNA repair</keyword>
<evidence type="ECO:0000313" key="9">
    <source>
        <dbReference type="RefSeq" id="XP_015522551.2"/>
    </source>
</evidence>
<dbReference type="Pfam" id="PF13671">
    <property type="entry name" value="AAA_33"/>
    <property type="match status" value="1"/>
</dbReference>
<dbReference type="Pfam" id="PF08645">
    <property type="entry name" value="PNK3P"/>
    <property type="match status" value="1"/>
</dbReference>
<dbReference type="NCBIfam" id="TIGR01664">
    <property type="entry name" value="DNA-3'-Pase"/>
    <property type="match status" value="1"/>
</dbReference>
<dbReference type="SUPFAM" id="SSF52540">
    <property type="entry name" value="P-loop containing nucleoside triphosphate hydrolases"/>
    <property type="match status" value="1"/>
</dbReference>
<dbReference type="Gene3D" id="3.40.50.300">
    <property type="entry name" value="P-loop containing nucleotide triphosphate hydrolases"/>
    <property type="match status" value="2"/>
</dbReference>
<dbReference type="GO" id="GO:0046404">
    <property type="term" value="F:ATP-dependent polydeoxyribonucleotide 5'-hydroxyl-kinase activity"/>
    <property type="evidence" value="ECO:0007669"/>
    <property type="project" value="TreeGrafter"/>
</dbReference>
<dbReference type="InterPro" id="IPR027417">
    <property type="entry name" value="P-loop_NTPase"/>
</dbReference>
<dbReference type="CDD" id="cd01625">
    <property type="entry name" value="HAD_PNP"/>
    <property type="match status" value="1"/>
</dbReference>